<feature type="compositionally biased region" description="Polar residues" evidence="1">
    <location>
        <begin position="27"/>
        <end position="38"/>
    </location>
</feature>
<evidence type="ECO:0000313" key="2">
    <source>
        <dbReference type="EMBL" id="KNC76712.1"/>
    </source>
</evidence>
<feature type="compositionally biased region" description="Polar residues" evidence="1">
    <location>
        <begin position="66"/>
        <end position="80"/>
    </location>
</feature>
<feature type="compositionally biased region" description="Basic and acidic residues" evidence="1">
    <location>
        <begin position="42"/>
        <end position="62"/>
    </location>
</feature>
<dbReference type="EMBL" id="KQ242992">
    <property type="protein sequence ID" value="KNC76712.1"/>
    <property type="molecule type" value="Genomic_DNA"/>
</dbReference>
<protein>
    <submittedName>
        <fullName evidence="2">Uncharacterized protein</fullName>
    </submittedName>
</protein>
<reference evidence="2 3" key="1">
    <citation type="submission" date="2011-02" db="EMBL/GenBank/DDBJ databases">
        <title>The Genome Sequence of Sphaeroforma arctica JP610.</title>
        <authorList>
            <consortium name="The Broad Institute Genome Sequencing Platform"/>
            <person name="Russ C."/>
            <person name="Cuomo C."/>
            <person name="Young S.K."/>
            <person name="Zeng Q."/>
            <person name="Gargeya S."/>
            <person name="Alvarado L."/>
            <person name="Berlin A."/>
            <person name="Chapman S.B."/>
            <person name="Chen Z."/>
            <person name="Freedman E."/>
            <person name="Gellesch M."/>
            <person name="Goldberg J."/>
            <person name="Griggs A."/>
            <person name="Gujja S."/>
            <person name="Heilman E."/>
            <person name="Heiman D."/>
            <person name="Howarth C."/>
            <person name="Mehta T."/>
            <person name="Neiman D."/>
            <person name="Pearson M."/>
            <person name="Roberts A."/>
            <person name="Saif S."/>
            <person name="Shea T."/>
            <person name="Shenoy N."/>
            <person name="Sisk P."/>
            <person name="Stolte C."/>
            <person name="Sykes S."/>
            <person name="White J."/>
            <person name="Yandava C."/>
            <person name="Burger G."/>
            <person name="Gray M.W."/>
            <person name="Holland P.W.H."/>
            <person name="King N."/>
            <person name="Lang F.B.F."/>
            <person name="Roger A.J."/>
            <person name="Ruiz-Trillo I."/>
            <person name="Haas B."/>
            <person name="Nusbaum C."/>
            <person name="Birren B."/>
        </authorList>
    </citation>
    <scope>NUCLEOTIDE SEQUENCE [LARGE SCALE GENOMIC DNA]</scope>
    <source>
        <strain evidence="2 3">JP610</strain>
    </source>
</reference>
<feature type="non-terminal residue" evidence="2">
    <location>
        <position position="1"/>
    </location>
</feature>
<sequence length="272" mass="29114">PRRALGDLGNKQGPGGSTVKRGFGKDLTNQSSQANNGSVKKRTGDSTKENHGSIRKHSEGARKKGLTTSRASKTILSLSPSKGVKHLKKDTQSTKAPKLSTMTPQAVVEDKQLGNSWEIEYAPKPEADVDDPITSDHGQYMEALIKPFKRTLSPPGPSPRASLTAPMRTVCRDDLSSDDDAPSAYGHFATSIGTLPRTTAETLPLARLHSAYGPPLYLGAIGLIMWNCFTCGIATHGGVVATHGNKGKRQYAPSTLAVEMTIPNALFLRQNQ</sequence>
<keyword evidence="3" id="KW-1185">Reference proteome</keyword>
<dbReference type="RefSeq" id="XP_014150614.1">
    <property type="nucleotide sequence ID" value="XM_014295139.1"/>
</dbReference>
<dbReference type="AlphaFoldDB" id="A0A0L0FIV4"/>
<feature type="region of interest" description="Disordered" evidence="1">
    <location>
        <begin position="1"/>
        <end position="103"/>
    </location>
</feature>
<organism evidence="2 3">
    <name type="scientific">Sphaeroforma arctica JP610</name>
    <dbReference type="NCBI Taxonomy" id="667725"/>
    <lineage>
        <taxon>Eukaryota</taxon>
        <taxon>Ichthyosporea</taxon>
        <taxon>Ichthyophonida</taxon>
        <taxon>Sphaeroforma</taxon>
    </lineage>
</organism>
<evidence type="ECO:0000256" key="1">
    <source>
        <dbReference type="SAM" id="MobiDB-lite"/>
    </source>
</evidence>
<proteinExistence type="predicted"/>
<evidence type="ECO:0000313" key="3">
    <source>
        <dbReference type="Proteomes" id="UP000054560"/>
    </source>
</evidence>
<dbReference type="Proteomes" id="UP000054560">
    <property type="component" value="Unassembled WGS sequence"/>
</dbReference>
<gene>
    <name evidence="2" type="ORF">SARC_10805</name>
</gene>
<name>A0A0L0FIV4_9EUKA</name>
<dbReference type="GeneID" id="25911309"/>
<accession>A0A0L0FIV4</accession>